<evidence type="ECO:0000256" key="7">
    <source>
        <dbReference type="ARBA" id="ARBA00023160"/>
    </source>
</evidence>
<comment type="function">
    <text evidence="9">Catalyzes the condensation reaction of fatty acid synthesis by the addition to an acyl acceptor of two carbons from malonyl-ACP. Catalyzes the first condensation reaction which initiates fatty acid synthesis and may therefore play a role in governing the total rate of fatty acid production. Possesses both acetoacetyl-ACP synthase and acetyl transacylase activities. Its substrate specificity determines the biosynthesis of branched-chain and/or straight-chain of fatty acids.</text>
</comment>
<feature type="domain" description="Beta-ketoacyl-[acyl-carrier-protein] synthase III C-terminal" evidence="10">
    <location>
        <begin position="236"/>
        <end position="324"/>
    </location>
</feature>
<dbReference type="EMBL" id="JAGMVS010000067">
    <property type="protein sequence ID" value="MCM2437729.1"/>
    <property type="molecule type" value="Genomic_DNA"/>
</dbReference>
<evidence type="ECO:0000256" key="1">
    <source>
        <dbReference type="ARBA" id="ARBA00008642"/>
    </source>
</evidence>
<dbReference type="InterPro" id="IPR013747">
    <property type="entry name" value="ACP_syn_III_C"/>
</dbReference>
<keyword evidence="2 9" id="KW-0963">Cytoplasm</keyword>
<dbReference type="PANTHER" id="PTHR34069">
    <property type="entry name" value="3-OXOACYL-[ACYL-CARRIER-PROTEIN] SYNTHASE 3"/>
    <property type="match status" value="1"/>
</dbReference>
<gene>
    <name evidence="9" type="primary">fabH</name>
    <name evidence="12" type="ORF">KAK10_07380</name>
</gene>
<evidence type="ECO:0000256" key="2">
    <source>
        <dbReference type="ARBA" id="ARBA00022490"/>
    </source>
</evidence>
<organism evidence="12 13">
    <name type="scientific">Periweissella beninensis</name>
    <dbReference type="NCBI Taxonomy" id="504936"/>
    <lineage>
        <taxon>Bacteria</taxon>
        <taxon>Bacillati</taxon>
        <taxon>Bacillota</taxon>
        <taxon>Bacilli</taxon>
        <taxon>Lactobacillales</taxon>
        <taxon>Lactobacillaceae</taxon>
        <taxon>Periweissella</taxon>
    </lineage>
</organism>
<keyword evidence="6 9" id="KW-0443">Lipid metabolism</keyword>
<dbReference type="CDD" id="cd00830">
    <property type="entry name" value="KAS_III"/>
    <property type="match status" value="1"/>
</dbReference>
<dbReference type="InterPro" id="IPR016039">
    <property type="entry name" value="Thiolase-like"/>
</dbReference>
<evidence type="ECO:0000259" key="10">
    <source>
        <dbReference type="Pfam" id="PF08541"/>
    </source>
</evidence>
<evidence type="ECO:0000256" key="9">
    <source>
        <dbReference type="HAMAP-Rule" id="MF_01815"/>
    </source>
</evidence>
<dbReference type="RefSeq" id="WP_205143763.1">
    <property type="nucleotide sequence ID" value="NZ_JAFBDN010000010.1"/>
</dbReference>
<evidence type="ECO:0000313" key="13">
    <source>
        <dbReference type="Proteomes" id="UP001057481"/>
    </source>
</evidence>
<comment type="subcellular location">
    <subcellularLocation>
        <location evidence="9">Cytoplasm</location>
    </subcellularLocation>
</comment>
<feature type="active site" evidence="9">
    <location>
        <position position="252"/>
    </location>
</feature>
<keyword evidence="7 9" id="KW-0275">Fatty acid biosynthesis</keyword>
<dbReference type="Gene3D" id="3.40.47.10">
    <property type="match status" value="1"/>
</dbReference>
<comment type="similarity">
    <text evidence="1 9">Belongs to the thiolase-like superfamily. FabH family.</text>
</comment>
<dbReference type="NCBIfam" id="TIGR00747">
    <property type="entry name" value="fabH"/>
    <property type="match status" value="1"/>
</dbReference>
<proteinExistence type="inferred from homology"/>
<accession>A0ABT0VIR8</accession>
<dbReference type="PANTHER" id="PTHR34069:SF2">
    <property type="entry name" value="BETA-KETOACYL-[ACYL-CARRIER-PROTEIN] SYNTHASE III"/>
    <property type="match status" value="1"/>
</dbReference>
<dbReference type="Pfam" id="PF08545">
    <property type="entry name" value="ACP_syn_III"/>
    <property type="match status" value="1"/>
</dbReference>
<dbReference type="NCBIfam" id="NF006829">
    <property type="entry name" value="PRK09352.1"/>
    <property type="match status" value="1"/>
</dbReference>
<comment type="catalytic activity">
    <reaction evidence="9">
        <text>malonyl-[ACP] + acetyl-CoA + H(+) = 3-oxobutanoyl-[ACP] + CO2 + CoA</text>
        <dbReference type="Rhea" id="RHEA:12080"/>
        <dbReference type="Rhea" id="RHEA-COMP:9623"/>
        <dbReference type="Rhea" id="RHEA-COMP:9625"/>
        <dbReference type="ChEBI" id="CHEBI:15378"/>
        <dbReference type="ChEBI" id="CHEBI:16526"/>
        <dbReference type="ChEBI" id="CHEBI:57287"/>
        <dbReference type="ChEBI" id="CHEBI:57288"/>
        <dbReference type="ChEBI" id="CHEBI:78449"/>
        <dbReference type="ChEBI" id="CHEBI:78450"/>
        <dbReference type="EC" id="2.3.1.180"/>
    </reaction>
</comment>
<evidence type="ECO:0000256" key="4">
    <source>
        <dbReference type="ARBA" id="ARBA00022679"/>
    </source>
</evidence>
<comment type="caution">
    <text evidence="12">The sequence shown here is derived from an EMBL/GenBank/DDBJ whole genome shotgun (WGS) entry which is preliminary data.</text>
</comment>
<keyword evidence="3 9" id="KW-0444">Lipid biosynthesis</keyword>
<evidence type="ECO:0000313" key="12">
    <source>
        <dbReference type="EMBL" id="MCM2437729.1"/>
    </source>
</evidence>
<feature type="region of interest" description="ACP-binding" evidence="9">
    <location>
        <begin position="253"/>
        <end position="257"/>
    </location>
</feature>
<keyword evidence="8 9" id="KW-0012">Acyltransferase</keyword>
<sequence length="325" mass="35390">MTMGTKILAAQHYVPNTVVTNNQLAEVMETNDEWIVAHTGIKTRHFSMNGENTSDLATKAAQKTLAQANYAAKDVDLIIISTITPDAQTPATAAIVQAKLGATNAWAYDISTACAGFVFALSTADKFIKSGMYKSALVISAEVNTKMMDFTDRTAAVFFGDGAGAALLVADEQVNNIYAESLHTMGDGETIHSGRTYPITEIKTSNYPKTDAFFQEGRSVFEFATTTVPTHIQEFLTNAKLKAEDIDYFITHQANLRIIEKIAIELEQPMTKFCHNVEYYGNTSSAGIAMAFAELWNQNVDLKGKKLVLTGFGAGLSYGSILLEF</sequence>
<dbReference type="EC" id="2.3.1.180" evidence="9"/>
<feature type="domain" description="Beta-ketoacyl-[acyl-carrier-protein] synthase III N-terminal" evidence="11">
    <location>
        <begin position="108"/>
        <end position="186"/>
    </location>
</feature>
<keyword evidence="9" id="KW-0511">Multifunctional enzyme</keyword>
<feature type="active site" evidence="9">
    <location>
        <position position="114"/>
    </location>
</feature>
<name>A0ABT0VIR8_9LACO</name>
<keyword evidence="4 9" id="KW-0808">Transferase</keyword>
<dbReference type="Proteomes" id="UP001057481">
    <property type="component" value="Unassembled WGS sequence"/>
</dbReference>
<dbReference type="InterPro" id="IPR013751">
    <property type="entry name" value="ACP_syn_III_N"/>
</dbReference>
<evidence type="ECO:0000256" key="6">
    <source>
        <dbReference type="ARBA" id="ARBA00023098"/>
    </source>
</evidence>
<dbReference type="Pfam" id="PF08541">
    <property type="entry name" value="ACP_syn_III_C"/>
    <property type="match status" value="1"/>
</dbReference>
<evidence type="ECO:0000259" key="11">
    <source>
        <dbReference type="Pfam" id="PF08545"/>
    </source>
</evidence>
<dbReference type="InterPro" id="IPR004655">
    <property type="entry name" value="FabH"/>
</dbReference>
<reference evidence="12" key="1">
    <citation type="submission" date="2021-04" db="EMBL/GenBank/DDBJ databases">
        <title>Taxonomic assessment of Weissella genus.</title>
        <authorList>
            <person name="Fanelli F."/>
            <person name="Chieffi D."/>
            <person name="Dell'Aquila A."/>
            <person name="Gyu-Sung C."/>
            <person name="Franz C.M.A.P."/>
            <person name="Fusco V."/>
        </authorList>
    </citation>
    <scope>NUCLEOTIDE SEQUENCE</scope>
    <source>
        <strain evidence="12">LMG 25373</strain>
    </source>
</reference>
<comment type="domain">
    <text evidence="9">The last Arg residue of the ACP-binding site is essential for the weak association between ACP/AcpP and FabH.</text>
</comment>
<comment type="pathway">
    <text evidence="9">Lipid metabolism; fatty acid biosynthesis.</text>
</comment>
<evidence type="ECO:0000256" key="5">
    <source>
        <dbReference type="ARBA" id="ARBA00022832"/>
    </source>
</evidence>
<dbReference type="HAMAP" id="MF_01815">
    <property type="entry name" value="FabH"/>
    <property type="match status" value="1"/>
</dbReference>
<evidence type="ECO:0000256" key="8">
    <source>
        <dbReference type="ARBA" id="ARBA00023315"/>
    </source>
</evidence>
<protein>
    <recommendedName>
        <fullName evidence="9">Beta-ketoacyl-[acyl-carrier-protein] synthase III</fullName>
        <shortName evidence="9">Beta-ketoacyl-ACP synthase III</shortName>
        <shortName evidence="9">KAS III</shortName>
        <ecNumber evidence="9">2.3.1.180</ecNumber>
    </recommendedName>
    <alternativeName>
        <fullName evidence="9">3-oxoacyl-[acyl-carrier-protein] synthase 3</fullName>
    </alternativeName>
    <alternativeName>
        <fullName evidence="9">3-oxoacyl-[acyl-carrier-protein] synthase III</fullName>
    </alternativeName>
</protein>
<keyword evidence="13" id="KW-1185">Reference proteome</keyword>
<dbReference type="SUPFAM" id="SSF53901">
    <property type="entry name" value="Thiolase-like"/>
    <property type="match status" value="1"/>
</dbReference>
<evidence type="ECO:0000256" key="3">
    <source>
        <dbReference type="ARBA" id="ARBA00022516"/>
    </source>
</evidence>
<comment type="subunit">
    <text evidence="9">Homodimer.</text>
</comment>
<feature type="active site" evidence="9">
    <location>
        <position position="282"/>
    </location>
</feature>
<keyword evidence="5 9" id="KW-0276">Fatty acid metabolism</keyword>